<dbReference type="AlphaFoldDB" id="A0A1I3BL02"/>
<evidence type="ECO:0000313" key="2">
    <source>
        <dbReference type="EMBL" id="SFH62967.1"/>
    </source>
</evidence>
<dbReference type="EMBL" id="FOQD01000001">
    <property type="protein sequence ID" value="SFH62967.1"/>
    <property type="molecule type" value="Genomic_DNA"/>
</dbReference>
<protein>
    <submittedName>
        <fullName evidence="2">Uncharacterized conserved protein, Ntn-hydrolase superfamily</fullName>
    </submittedName>
</protein>
<dbReference type="SUPFAM" id="SSF56235">
    <property type="entry name" value="N-terminal nucleophile aminohydrolases (Ntn hydrolases)"/>
    <property type="match status" value="1"/>
</dbReference>
<sequence>MFGLKKTLAALLFVIVPCFAQAGESETPMTDPLVCTFSLVACDLESKQWGIVVASRYYSVGTVVPWADADVGAVATQSFVNISFGPRGLDLLRQGKTAEETIQLLLADDPMRGGRQIGVVDAQGNAATYTGDKSYPWAGGKTGKHYACQGNILTGPEVVDAMAKAYEETDGPFHWKLMKSLEAGDAAGGDSRGKQSASILVVKDISGPQGVNDRMIDLRVEDHADPVTELSRILSVRWPLIEEEPEPEPEPAPKETK</sequence>
<organism evidence="2 3">
    <name type="scientific">Planctomicrobium piriforme</name>
    <dbReference type="NCBI Taxonomy" id="1576369"/>
    <lineage>
        <taxon>Bacteria</taxon>
        <taxon>Pseudomonadati</taxon>
        <taxon>Planctomycetota</taxon>
        <taxon>Planctomycetia</taxon>
        <taxon>Planctomycetales</taxon>
        <taxon>Planctomycetaceae</taxon>
        <taxon>Planctomicrobium</taxon>
    </lineage>
</organism>
<feature type="signal peptide" evidence="1">
    <location>
        <begin position="1"/>
        <end position="22"/>
    </location>
</feature>
<keyword evidence="3" id="KW-1185">Reference proteome</keyword>
<accession>A0A1I3BL02</accession>
<keyword evidence="1" id="KW-0732">Signal</keyword>
<evidence type="ECO:0000256" key="1">
    <source>
        <dbReference type="SAM" id="SignalP"/>
    </source>
</evidence>
<evidence type="ECO:0000313" key="3">
    <source>
        <dbReference type="Proteomes" id="UP000199518"/>
    </source>
</evidence>
<dbReference type="PANTHER" id="PTHR39328">
    <property type="entry name" value="BLL2871 PROTEIN"/>
    <property type="match status" value="1"/>
</dbReference>
<dbReference type="GO" id="GO:0016787">
    <property type="term" value="F:hydrolase activity"/>
    <property type="evidence" value="ECO:0007669"/>
    <property type="project" value="UniProtKB-KW"/>
</dbReference>
<name>A0A1I3BL02_9PLAN</name>
<gene>
    <name evidence="2" type="ORF">SAMN05421753_101514</name>
</gene>
<dbReference type="InterPro" id="IPR029055">
    <property type="entry name" value="Ntn_hydrolases_N"/>
</dbReference>
<dbReference type="InterPro" id="IPR010430">
    <property type="entry name" value="DUF1028"/>
</dbReference>
<dbReference type="Gene3D" id="3.60.20.10">
    <property type="entry name" value="Glutamine Phosphoribosylpyrophosphate, subunit 1, domain 1"/>
    <property type="match status" value="1"/>
</dbReference>
<dbReference type="Proteomes" id="UP000199518">
    <property type="component" value="Unassembled WGS sequence"/>
</dbReference>
<dbReference type="PANTHER" id="PTHR39328:SF1">
    <property type="entry name" value="BLL2871 PROTEIN"/>
    <property type="match status" value="1"/>
</dbReference>
<proteinExistence type="predicted"/>
<dbReference type="Pfam" id="PF06267">
    <property type="entry name" value="DUF1028"/>
    <property type="match status" value="1"/>
</dbReference>
<feature type="chain" id="PRO_5011492863" evidence="1">
    <location>
        <begin position="23"/>
        <end position="257"/>
    </location>
</feature>
<reference evidence="3" key="1">
    <citation type="submission" date="2016-10" db="EMBL/GenBank/DDBJ databases">
        <authorList>
            <person name="Varghese N."/>
            <person name="Submissions S."/>
        </authorList>
    </citation>
    <scope>NUCLEOTIDE SEQUENCE [LARGE SCALE GENOMIC DNA]</scope>
    <source>
        <strain evidence="3">DSM 26348</strain>
    </source>
</reference>
<keyword evidence="2" id="KW-0378">Hydrolase</keyword>